<evidence type="ECO:0000313" key="2">
    <source>
        <dbReference type="Proteomes" id="UP000649826"/>
    </source>
</evidence>
<gene>
    <name evidence="1" type="ORF">H8Z82_08415</name>
</gene>
<name>A0ABR7II16_9FIRM</name>
<reference evidence="1 2" key="1">
    <citation type="submission" date="2020-08" db="EMBL/GenBank/DDBJ databases">
        <title>Genome public.</title>
        <authorList>
            <person name="Liu C."/>
            <person name="Sun Q."/>
        </authorList>
    </citation>
    <scope>NUCLEOTIDE SEQUENCE [LARGE SCALE GENOMIC DNA]</scope>
    <source>
        <strain evidence="1 2">M29</strain>
    </source>
</reference>
<accession>A0ABR7II16</accession>
<dbReference type="EMBL" id="JACOQG010000011">
    <property type="protein sequence ID" value="MBC5779685.1"/>
    <property type="molecule type" value="Genomic_DNA"/>
</dbReference>
<comment type="caution">
    <text evidence="1">The sequence shown here is derived from an EMBL/GenBank/DDBJ whole genome shotgun (WGS) entry which is preliminary data.</text>
</comment>
<proteinExistence type="predicted"/>
<evidence type="ECO:0000313" key="1">
    <source>
        <dbReference type="EMBL" id="MBC5779685.1"/>
    </source>
</evidence>
<evidence type="ECO:0008006" key="3">
    <source>
        <dbReference type="Google" id="ProtNLM"/>
    </source>
</evidence>
<dbReference type="Proteomes" id="UP000649826">
    <property type="component" value="Unassembled WGS sequence"/>
</dbReference>
<sequence length="174" mass="20166">MWSLCQCEGQNLAKMLEFLQTNIPDSQRTGLYLPTYDCMKKYQGAWHMEQKPIFSQAFLIETAEKDRLQELLGQWQPTADMSKSIAENSIELLPEQESFLRGFLGEKQHLHMSRGHIQEGRTYITEGPLRGKEKMIRKIDRHKRLARLELPMADGIQTLYAGLEIFSKINLSAH</sequence>
<organism evidence="1 2">
    <name type="scientific">Blautia difficilis</name>
    <dbReference type="NCBI Taxonomy" id="2763027"/>
    <lineage>
        <taxon>Bacteria</taxon>
        <taxon>Bacillati</taxon>
        <taxon>Bacillota</taxon>
        <taxon>Clostridia</taxon>
        <taxon>Lachnospirales</taxon>
        <taxon>Lachnospiraceae</taxon>
        <taxon>Blautia</taxon>
    </lineage>
</organism>
<protein>
    <recommendedName>
        <fullName evidence="3">NusG-like N-terminal domain-containing protein</fullName>
    </recommendedName>
</protein>
<dbReference type="RefSeq" id="WP_186994875.1">
    <property type="nucleotide sequence ID" value="NZ_JACOQG010000011.1"/>
</dbReference>
<keyword evidence="2" id="KW-1185">Reference proteome</keyword>